<evidence type="ECO:0000313" key="2">
    <source>
        <dbReference type="Proteomes" id="UP001642484"/>
    </source>
</evidence>
<dbReference type="EMBL" id="CAXAMN010000869">
    <property type="protein sequence ID" value="CAK8991157.1"/>
    <property type="molecule type" value="Genomic_DNA"/>
</dbReference>
<name>A0ABP0HN09_9DINO</name>
<dbReference type="Pfam" id="PF08795">
    <property type="entry name" value="DUF1796"/>
    <property type="match status" value="1"/>
</dbReference>
<evidence type="ECO:0000313" key="1">
    <source>
        <dbReference type="EMBL" id="CAK8991157.1"/>
    </source>
</evidence>
<protein>
    <submittedName>
        <fullName evidence="1">Uncharacterized protein</fullName>
    </submittedName>
</protein>
<keyword evidence="2" id="KW-1185">Reference proteome</keyword>
<proteinExistence type="predicted"/>
<organism evidence="1 2">
    <name type="scientific">Durusdinium trenchii</name>
    <dbReference type="NCBI Taxonomy" id="1381693"/>
    <lineage>
        <taxon>Eukaryota</taxon>
        <taxon>Sar</taxon>
        <taxon>Alveolata</taxon>
        <taxon>Dinophyceae</taxon>
        <taxon>Suessiales</taxon>
        <taxon>Symbiodiniaceae</taxon>
        <taxon>Durusdinium</taxon>
    </lineage>
</organism>
<dbReference type="InterPro" id="IPR014903">
    <property type="entry name" value="DUF1796"/>
</dbReference>
<comment type="caution">
    <text evidence="1">The sequence shown here is derived from an EMBL/GenBank/DDBJ whole genome shotgun (WGS) entry which is preliminary data.</text>
</comment>
<gene>
    <name evidence="1" type="ORF">CCMP2556_LOCUS2337</name>
</gene>
<reference evidence="1 2" key="1">
    <citation type="submission" date="2024-02" db="EMBL/GenBank/DDBJ databases">
        <authorList>
            <person name="Chen Y."/>
            <person name="Shah S."/>
            <person name="Dougan E. K."/>
            <person name="Thang M."/>
            <person name="Chan C."/>
        </authorList>
    </citation>
    <scope>NUCLEOTIDE SEQUENCE [LARGE SCALE GENOMIC DNA]</scope>
</reference>
<accession>A0ABP0HN09</accession>
<sequence length="899" mass="102753">MLGFVVPEVLTCNSSLPWSSYLRAVRSAVESSVFPQEPFEESVAIFHFWRGRAVSAVQELEFFGKKAEGKDAPKDSCLHGLVTALQVLGARSNGRERRQLLALAEDLLYFGSTDVLSSSPWPARRGDILKNLLVPLPAEGEVESWQPFSWSPVQPEKLPFVWPPAAKTSDGSGVEMNVQRFRLWLTDQHSVVSGEIAYLFTNYLKRFRVKVEKQSVSLYCRFHQVCFSDGRVAALLRHPRIYEIRPGAGFLDGFEQVENVGRDMDHIAREFYHLFRSPLRTVDAFLCSIPIFWCQLYQHFRKPILGVMDQPIFLFVQRQLRSAWPQNLAQEPRNFFVCHTAFLQMQVQWQTGVRLPIVRYLAIQTAQWKWHPRHEAVLVIQQLPHRPFFLPLLKRFQEVNRLSLQMIGLEEVPSWKAHRPDRYKRLAEYHAAVVFPYDVHFMKLLELYSMGVPIFLPADFFMWSFSWTIADPAVMEPSLAQSDSLPPFCATKGLRHLAPDRCLELAAYSDLVLSQQLRAVCRVPRLRRMLRKRREMALKAEDRYADREDALNFSGSRLRRYRRSRELWDQVVAVAAAEGLVASVVDPKAAQVATGGNQTVTNQPWDAHLEDPSLQTGYTFVPEMTSDERRSALKLCGPSVSAFMERCEFISLGCYCAPSYAMQLLNLRKNSYPFDWTRSSLEGVLHCMDMRFEDFLTYSTYNMVDQHVVFGGTRWGGSFWHHNLEAPMTLQDMTRRIHRFLGTGDVSPKVPRVFVRIINSTREIGFTEEEFRQQPAPNRHPLSVSGARCADAIVGSLANRQNAFGDCGAMMERLLSVTQQQAFVLPIGVDASKPFPVQCFGRYLQVHLPPFAHQGLVVQLFLNSGQLSGVISSLYEGQLVTLAQVQVEDQIQDTKMEET</sequence>
<dbReference type="Proteomes" id="UP001642484">
    <property type="component" value="Unassembled WGS sequence"/>
</dbReference>